<dbReference type="InterPro" id="IPR052224">
    <property type="entry name" value="THAP_domain_protein"/>
</dbReference>
<reference evidence="7" key="1">
    <citation type="journal article" date="2020" name="Cell">
        <title>Large-Scale Comparative Analyses of Tick Genomes Elucidate Their Genetic Diversity and Vector Capacities.</title>
        <authorList>
            <consortium name="Tick Genome and Microbiome Consortium (TIGMIC)"/>
            <person name="Jia N."/>
            <person name="Wang J."/>
            <person name="Shi W."/>
            <person name="Du L."/>
            <person name="Sun Y."/>
            <person name="Zhan W."/>
            <person name="Jiang J.F."/>
            <person name="Wang Q."/>
            <person name="Zhang B."/>
            <person name="Ji P."/>
            <person name="Bell-Sakyi L."/>
            <person name="Cui X.M."/>
            <person name="Yuan T.T."/>
            <person name="Jiang B.G."/>
            <person name="Yang W.F."/>
            <person name="Lam T.T."/>
            <person name="Chang Q.C."/>
            <person name="Ding S.J."/>
            <person name="Wang X.J."/>
            <person name="Zhu J.G."/>
            <person name="Ruan X.D."/>
            <person name="Zhao L."/>
            <person name="Wei J.T."/>
            <person name="Ye R.Z."/>
            <person name="Que T.C."/>
            <person name="Du C.H."/>
            <person name="Zhou Y.H."/>
            <person name="Cheng J.X."/>
            <person name="Dai P.F."/>
            <person name="Guo W.B."/>
            <person name="Han X.H."/>
            <person name="Huang E.J."/>
            <person name="Li L.F."/>
            <person name="Wei W."/>
            <person name="Gao Y.C."/>
            <person name="Liu J.Z."/>
            <person name="Shao H.Z."/>
            <person name="Wang X."/>
            <person name="Wang C.C."/>
            <person name="Yang T.C."/>
            <person name="Huo Q.B."/>
            <person name="Li W."/>
            <person name="Chen H.Y."/>
            <person name="Chen S.E."/>
            <person name="Zhou L.G."/>
            <person name="Ni X.B."/>
            <person name="Tian J.H."/>
            <person name="Sheng Y."/>
            <person name="Liu T."/>
            <person name="Pan Y.S."/>
            <person name="Xia L.Y."/>
            <person name="Li J."/>
            <person name="Zhao F."/>
            <person name="Cao W.C."/>
        </authorList>
    </citation>
    <scope>NUCLEOTIDE SEQUENCE</scope>
    <source>
        <strain evidence="7">Rmic-2018</strain>
    </source>
</reference>
<dbReference type="OMA" id="KEVVHIM"/>
<dbReference type="EMBL" id="JABSTU010000005">
    <property type="protein sequence ID" value="KAH8030213.1"/>
    <property type="molecule type" value="Genomic_DNA"/>
</dbReference>
<dbReference type="PANTHER" id="PTHR46927">
    <property type="entry name" value="AGAP005574-PA"/>
    <property type="match status" value="1"/>
</dbReference>
<dbReference type="PANTHER" id="PTHR46927:SF3">
    <property type="entry name" value="THAP-TYPE DOMAIN-CONTAINING PROTEIN"/>
    <property type="match status" value="1"/>
</dbReference>
<dbReference type="PROSITE" id="PS50950">
    <property type="entry name" value="ZF_THAP"/>
    <property type="match status" value="1"/>
</dbReference>
<name>A0A9J6E7U7_RHIMP</name>
<dbReference type="Gene3D" id="6.20.210.20">
    <property type="entry name" value="THAP domain"/>
    <property type="match status" value="1"/>
</dbReference>
<accession>A0A9J6E7U7</accession>
<dbReference type="GO" id="GO:0008270">
    <property type="term" value="F:zinc ion binding"/>
    <property type="evidence" value="ECO:0007669"/>
    <property type="project" value="UniProtKB-KW"/>
</dbReference>
<keyword evidence="8" id="KW-1185">Reference proteome</keyword>
<protein>
    <recommendedName>
        <fullName evidence="6">THAP-type domain-containing protein</fullName>
    </recommendedName>
</protein>
<dbReference type="OrthoDB" id="6485394at2759"/>
<evidence type="ECO:0000256" key="5">
    <source>
        <dbReference type="PROSITE-ProRule" id="PRU00309"/>
    </source>
</evidence>
<dbReference type="SUPFAM" id="SSF57716">
    <property type="entry name" value="Glucocorticoid receptor-like (DNA-binding domain)"/>
    <property type="match status" value="1"/>
</dbReference>
<dbReference type="Pfam" id="PF12017">
    <property type="entry name" value="Tnp_P_element"/>
    <property type="match status" value="1"/>
</dbReference>
<feature type="domain" description="THAP-type" evidence="6">
    <location>
        <begin position="1"/>
        <end position="95"/>
    </location>
</feature>
<proteinExistence type="predicted"/>
<evidence type="ECO:0000313" key="8">
    <source>
        <dbReference type="Proteomes" id="UP000821866"/>
    </source>
</evidence>
<reference evidence="7" key="2">
    <citation type="submission" date="2021-09" db="EMBL/GenBank/DDBJ databases">
        <authorList>
            <person name="Jia N."/>
            <person name="Wang J."/>
            <person name="Shi W."/>
            <person name="Du L."/>
            <person name="Sun Y."/>
            <person name="Zhan W."/>
            <person name="Jiang J."/>
            <person name="Wang Q."/>
            <person name="Zhang B."/>
            <person name="Ji P."/>
            <person name="Sakyi L.B."/>
            <person name="Cui X."/>
            <person name="Yuan T."/>
            <person name="Jiang B."/>
            <person name="Yang W."/>
            <person name="Lam T.T.-Y."/>
            <person name="Chang Q."/>
            <person name="Ding S."/>
            <person name="Wang X."/>
            <person name="Zhu J."/>
            <person name="Ruan X."/>
            <person name="Zhao L."/>
            <person name="Wei J."/>
            <person name="Que T."/>
            <person name="Du C."/>
            <person name="Cheng J."/>
            <person name="Dai P."/>
            <person name="Han X."/>
            <person name="Huang E."/>
            <person name="Gao Y."/>
            <person name="Liu J."/>
            <person name="Shao H."/>
            <person name="Ye R."/>
            <person name="Li L."/>
            <person name="Wei W."/>
            <person name="Wang X."/>
            <person name="Wang C."/>
            <person name="Huo Q."/>
            <person name="Li W."/>
            <person name="Guo W."/>
            <person name="Chen H."/>
            <person name="Chen S."/>
            <person name="Zhou L."/>
            <person name="Zhou L."/>
            <person name="Ni X."/>
            <person name="Tian J."/>
            <person name="Zhou Y."/>
            <person name="Sheng Y."/>
            <person name="Liu T."/>
            <person name="Pan Y."/>
            <person name="Xia L."/>
            <person name="Li J."/>
            <person name="Zhao F."/>
            <person name="Cao W."/>
        </authorList>
    </citation>
    <scope>NUCLEOTIDE SEQUENCE</scope>
    <source>
        <strain evidence="7">Rmic-2018</strain>
        <tissue evidence="7">Larvae</tissue>
    </source>
</reference>
<dbReference type="Pfam" id="PF21787">
    <property type="entry name" value="TNP-like_RNaseH_N"/>
    <property type="match status" value="1"/>
</dbReference>
<dbReference type="InterPro" id="IPR006612">
    <property type="entry name" value="THAP_Znf"/>
</dbReference>
<dbReference type="SMART" id="SM00980">
    <property type="entry name" value="THAP"/>
    <property type="match status" value="1"/>
</dbReference>
<dbReference type="InterPro" id="IPR048365">
    <property type="entry name" value="TNP-like_RNaseH_N"/>
</dbReference>
<sequence length="438" mass="49612">MPGCCSAPNCRSNYAGQPNVRVHVFPNDPVRRAAWTRAVPRKDFAPTKNTVLCEKHFVSSDYVKTSKYTDVKTGKTIEVPLKVFRLKPDAVPSVFPNCPQYLSRQNACTREAPEEKRKRFEDESLRIAIEKSLEEKQQQDKQNKVTSFSEFLRALPSFNTSPFWSVVSMDSKVLFLDLTVDRGASVRSSVIVQDSMCVEVYFGETRVVVLDGVSVPAQLQDLRQLSDILHHVECLRTPHSSNNFQWARQLLATVMALLEELICNDQQHKLHGWPLEIVKFIKSQVQLILNNAARYPPDLLVFASLLYTISPHAYRFLIGSLKVKLPHPETIRRLCTTQQISPAMEQQDSYFLSYAKKVATTMKEHEKIVTLMMDEIHIQSYFDFKAGSITGAAANTASPAKTAYVFMTQSLLSNHKDVVHILPVATIDAKCLHDFCEC</sequence>
<organism evidence="7 8">
    <name type="scientific">Rhipicephalus microplus</name>
    <name type="common">Cattle tick</name>
    <name type="synonym">Boophilus microplus</name>
    <dbReference type="NCBI Taxonomy" id="6941"/>
    <lineage>
        <taxon>Eukaryota</taxon>
        <taxon>Metazoa</taxon>
        <taxon>Ecdysozoa</taxon>
        <taxon>Arthropoda</taxon>
        <taxon>Chelicerata</taxon>
        <taxon>Arachnida</taxon>
        <taxon>Acari</taxon>
        <taxon>Parasitiformes</taxon>
        <taxon>Ixodida</taxon>
        <taxon>Ixodoidea</taxon>
        <taxon>Ixodidae</taxon>
        <taxon>Rhipicephalinae</taxon>
        <taxon>Rhipicephalus</taxon>
        <taxon>Boophilus</taxon>
    </lineage>
</organism>
<dbReference type="GO" id="GO:0003677">
    <property type="term" value="F:DNA binding"/>
    <property type="evidence" value="ECO:0007669"/>
    <property type="project" value="UniProtKB-UniRule"/>
</dbReference>
<dbReference type="Proteomes" id="UP000821866">
    <property type="component" value="Chromosome 3"/>
</dbReference>
<keyword evidence="3" id="KW-0862">Zinc</keyword>
<evidence type="ECO:0000259" key="6">
    <source>
        <dbReference type="PROSITE" id="PS50950"/>
    </source>
</evidence>
<evidence type="ECO:0000256" key="2">
    <source>
        <dbReference type="ARBA" id="ARBA00022771"/>
    </source>
</evidence>
<dbReference type="InterPro" id="IPR021896">
    <property type="entry name" value="THAP9-like_HTH"/>
</dbReference>
<evidence type="ECO:0000256" key="4">
    <source>
        <dbReference type="ARBA" id="ARBA00023125"/>
    </source>
</evidence>
<evidence type="ECO:0000256" key="3">
    <source>
        <dbReference type="ARBA" id="ARBA00022833"/>
    </source>
</evidence>
<dbReference type="Pfam" id="PF05485">
    <property type="entry name" value="THAP"/>
    <property type="match status" value="1"/>
</dbReference>
<dbReference type="AlphaFoldDB" id="A0A9J6E7U7"/>
<keyword evidence="4 5" id="KW-0238">DNA-binding</keyword>
<gene>
    <name evidence="7" type="ORF">HPB51_006645</name>
</gene>
<dbReference type="VEuPathDB" id="VectorBase:LOC119163979"/>
<evidence type="ECO:0000256" key="1">
    <source>
        <dbReference type="ARBA" id="ARBA00022723"/>
    </source>
</evidence>
<keyword evidence="1" id="KW-0479">Metal-binding</keyword>
<dbReference type="InterPro" id="IPR038441">
    <property type="entry name" value="THAP_Znf_sf"/>
</dbReference>
<comment type="caution">
    <text evidence="7">The sequence shown here is derived from an EMBL/GenBank/DDBJ whole genome shotgun (WGS) entry which is preliminary data.</text>
</comment>
<keyword evidence="2 5" id="KW-0863">Zinc-finger</keyword>
<evidence type="ECO:0000313" key="7">
    <source>
        <dbReference type="EMBL" id="KAH8030213.1"/>
    </source>
</evidence>